<keyword evidence="2" id="KW-1185">Reference proteome</keyword>
<reference evidence="1" key="2">
    <citation type="submission" date="2025-09" db="UniProtKB">
        <authorList>
            <consortium name="EnsemblPlants"/>
        </authorList>
    </citation>
    <scope>IDENTIFICATION</scope>
</reference>
<evidence type="ECO:0000313" key="1">
    <source>
        <dbReference type="EnsemblPlants" id="AVESA.00010b.r2.1AG0053490.1.CDS.1"/>
    </source>
</evidence>
<evidence type="ECO:0000313" key="2">
    <source>
        <dbReference type="Proteomes" id="UP001732700"/>
    </source>
</evidence>
<proteinExistence type="predicted"/>
<reference evidence="1" key="1">
    <citation type="submission" date="2021-05" db="EMBL/GenBank/DDBJ databases">
        <authorList>
            <person name="Scholz U."/>
            <person name="Mascher M."/>
            <person name="Fiebig A."/>
        </authorList>
    </citation>
    <scope>NUCLEOTIDE SEQUENCE [LARGE SCALE GENOMIC DNA]</scope>
</reference>
<sequence>MEVALSAFVGELTHRSISFLVDRLSKPEEPAMPTEETLRRKLLRVRVMVEEAEGRHITSRSMLDQLELLREGMHRGYFVLDSFKFRYGSCQEPERSKENDGDIGMTRVFALSKINPAKRVQLRLGGSSSRGAGAEHELRRVLLRLDAMIADTGEFASFLAGCPRLRRRPYDTYMVLERCMFGRHAEMEQVVNFLLRRGGGDLEVLPIVGPTKSGKSTLIEHACNDERVRRAFSRIVLFTEDDLEEEDRGGVVKHEGPLNLKDGMILVILELEGDVGDDAWRNLCSASERYPAGDRKMIISSRSAKIARFGTAQALRVQFLTPEAYWYFFKALTFGSTDPGAEPKLASLAMEIAADLSGSFVAGNIIAGLLRANFSARFWHLAMSCVRECVRVYHGLDILGSFIL</sequence>
<dbReference type="EnsemblPlants" id="AVESA.00010b.r2.1AG0053490.1">
    <property type="protein sequence ID" value="AVESA.00010b.r2.1AG0053490.1.CDS.1"/>
    <property type="gene ID" value="AVESA.00010b.r2.1AG0053490"/>
</dbReference>
<accession>A0ACD5THD1</accession>
<name>A0ACD5THD1_AVESA</name>
<organism evidence="1 2">
    <name type="scientific">Avena sativa</name>
    <name type="common">Oat</name>
    <dbReference type="NCBI Taxonomy" id="4498"/>
    <lineage>
        <taxon>Eukaryota</taxon>
        <taxon>Viridiplantae</taxon>
        <taxon>Streptophyta</taxon>
        <taxon>Embryophyta</taxon>
        <taxon>Tracheophyta</taxon>
        <taxon>Spermatophyta</taxon>
        <taxon>Magnoliopsida</taxon>
        <taxon>Liliopsida</taxon>
        <taxon>Poales</taxon>
        <taxon>Poaceae</taxon>
        <taxon>BOP clade</taxon>
        <taxon>Pooideae</taxon>
        <taxon>Poodae</taxon>
        <taxon>Poeae</taxon>
        <taxon>Poeae Chloroplast Group 1 (Aveneae type)</taxon>
        <taxon>Aveninae</taxon>
        <taxon>Avena</taxon>
    </lineage>
</organism>
<dbReference type="Proteomes" id="UP001732700">
    <property type="component" value="Chromosome 1A"/>
</dbReference>
<protein>
    <submittedName>
        <fullName evidence="1">Uncharacterized protein</fullName>
    </submittedName>
</protein>